<gene>
    <name evidence="2" type="ORF">FNO190_1837</name>
</gene>
<reference evidence="2" key="1">
    <citation type="submission" date="2017-08" db="EMBL/GenBank/DDBJ databases">
        <title>Complete Genome Sequence of Francisella noatunensis subsp. orientalis strain FNO190.</title>
        <authorList>
            <person name="Pereira F.L."/>
            <person name="Goncalves L.A."/>
            <person name="Guilherme T.C."/>
            <person name="Soares S.C."/>
            <person name="Dorella F.A."/>
            <person name="Carvalho A.F."/>
            <person name="Leibowitz M.P."/>
            <person name="Leal C.A.G."/>
            <person name="Azevedo V.A.C."/>
            <person name="Figueiredo H.C.P."/>
        </authorList>
    </citation>
    <scope>NUCLEOTIDE SEQUENCE</scope>
    <source>
        <strain evidence="2">FNO190</strain>
    </source>
</reference>
<keyword evidence="3" id="KW-1185">Reference proteome</keyword>
<protein>
    <recommendedName>
        <fullName evidence="4">Potassium-transporting ATPase subunit F</fullName>
    </recommendedName>
</protein>
<keyword evidence="1" id="KW-0472">Membrane</keyword>
<organism evidence="2 3">
    <name type="scientific">Francisella orientalis</name>
    <dbReference type="NCBI Taxonomy" id="299583"/>
    <lineage>
        <taxon>Bacteria</taxon>
        <taxon>Pseudomonadati</taxon>
        <taxon>Pseudomonadota</taxon>
        <taxon>Gammaproteobacteria</taxon>
        <taxon>Thiotrichales</taxon>
        <taxon>Francisellaceae</taxon>
        <taxon>Francisella</taxon>
    </lineage>
</organism>
<keyword evidence="1" id="KW-1133">Transmembrane helix</keyword>
<dbReference type="EMBL" id="CP011923">
    <property type="protein sequence ID" value="AKN89400.1"/>
    <property type="molecule type" value="Genomic_DNA"/>
</dbReference>
<evidence type="ECO:0000313" key="3">
    <source>
        <dbReference type="Proteomes" id="UP000035930"/>
    </source>
</evidence>
<keyword evidence="1" id="KW-0812">Transmembrane</keyword>
<name>A0ABM5U845_9GAMM</name>
<sequence>MIIVSAITMISLTIYMTATLIYPEKF</sequence>
<evidence type="ECO:0000256" key="1">
    <source>
        <dbReference type="SAM" id="Phobius"/>
    </source>
</evidence>
<evidence type="ECO:0008006" key="4">
    <source>
        <dbReference type="Google" id="ProtNLM"/>
    </source>
</evidence>
<evidence type="ECO:0000313" key="2">
    <source>
        <dbReference type="EMBL" id="AKN89400.1"/>
    </source>
</evidence>
<dbReference type="Proteomes" id="UP000035930">
    <property type="component" value="Chromosome"/>
</dbReference>
<accession>A0ABM5U845</accession>
<feature type="transmembrane region" description="Helical" evidence="1">
    <location>
        <begin position="6"/>
        <end position="23"/>
    </location>
</feature>
<proteinExistence type="predicted"/>